<keyword evidence="9" id="KW-1185">Reference proteome</keyword>
<dbReference type="InterPro" id="IPR013342">
    <property type="entry name" value="Mandelate_racemase_C"/>
</dbReference>
<evidence type="ECO:0000313" key="8">
    <source>
        <dbReference type="EMBL" id="QUH30467.1"/>
    </source>
</evidence>
<dbReference type="SUPFAM" id="SSF54826">
    <property type="entry name" value="Enolase N-terminal domain-like"/>
    <property type="match status" value="1"/>
</dbReference>
<dbReference type="Pfam" id="PF13378">
    <property type="entry name" value="MR_MLE_C"/>
    <property type="match status" value="1"/>
</dbReference>
<dbReference type="KEGG" id="vgu:HYG85_16750"/>
<dbReference type="SFLD" id="SFLDG00180">
    <property type="entry name" value="muconate_cycloisomerase"/>
    <property type="match status" value="1"/>
</dbReference>
<dbReference type="InterPro" id="IPR010197">
    <property type="entry name" value="OSBS/NAAAR"/>
</dbReference>
<dbReference type="Gene3D" id="3.30.390.10">
    <property type="entry name" value="Enolase-like, N-terminal domain"/>
    <property type="match status" value="1"/>
</dbReference>
<comment type="cofactor">
    <cofactor evidence="1">
        <name>a divalent metal cation</name>
        <dbReference type="ChEBI" id="CHEBI:60240"/>
    </cofactor>
</comment>
<dbReference type="PANTHER" id="PTHR48073:SF5">
    <property type="entry name" value="O-SUCCINYLBENZOATE SYNTHASE"/>
    <property type="match status" value="1"/>
</dbReference>
<dbReference type="SFLD" id="SFLDS00001">
    <property type="entry name" value="Enolase"/>
    <property type="match status" value="1"/>
</dbReference>
<name>A0A8J8MCJ5_9FIRM</name>
<organism evidence="8 9">
    <name type="scientific">Vallitalea guaymasensis</name>
    <dbReference type="NCBI Taxonomy" id="1185412"/>
    <lineage>
        <taxon>Bacteria</taxon>
        <taxon>Bacillati</taxon>
        <taxon>Bacillota</taxon>
        <taxon>Clostridia</taxon>
        <taxon>Lachnospirales</taxon>
        <taxon>Vallitaleaceae</taxon>
        <taxon>Vallitalea</taxon>
    </lineage>
</organism>
<evidence type="ECO:0000256" key="3">
    <source>
        <dbReference type="ARBA" id="ARBA00022842"/>
    </source>
</evidence>
<evidence type="ECO:0000256" key="4">
    <source>
        <dbReference type="ARBA" id="ARBA00023239"/>
    </source>
</evidence>
<dbReference type="EC" id="4.2.1.113" evidence="5 6"/>
<dbReference type="InterPro" id="IPR036849">
    <property type="entry name" value="Enolase-like_C_sf"/>
</dbReference>
<dbReference type="InterPro" id="IPR029017">
    <property type="entry name" value="Enolase-like_N"/>
</dbReference>
<evidence type="ECO:0000256" key="5">
    <source>
        <dbReference type="ARBA" id="ARBA00029491"/>
    </source>
</evidence>
<evidence type="ECO:0000256" key="6">
    <source>
        <dbReference type="NCBIfam" id="TIGR01928"/>
    </source>
</evidence>
<dbReference type="SUPFAM" id="SSF51604">
    <property type="entry name" value="Enolase C-terminal domain-like"/>
    <property type="match status" value="1"/>
</dbReference>
<dbReference type="SMART" id="SM00922">
    <property type="entry name" value="MR_MLE"/>
    <property type="match status" value="1"/>
</dbReference>
<dbReference type="GO" id="GO:0009234">
    <property type="term" value="P:menaquinone biosynthetic process"/>
    <property type="evidence" value="ECO:0007669"/>
    <property type="project" value="UniProtKB-UniRule"/>
</dbReference>
<protein>
    <recommendedName>
        <fullName evidence="5 6">o-succinylbenzoate synthase</fullName>
        <ecNumber evidence="5 6">4.2.1.113</ecNumber>
    </recommendedName>
</protein>
<keyword evidence="4 8" id="KW-0456">Lyase</keyword>
<dbReference type="RefSeq" id="WP_212690632.1">
    <property type="nucleotide sequence ID" value="NZ_CP058561.1"/>
</dbReference>
<evidence type="ECO:0000313" key="9">
    <source>
        <dbReference type="Proteomes" id="UP000677305"/>
    </source>
</evidence>
<keyword evidence="3" id="KW-0460">Magnesium</keyword>
<dbReference type="EMBL" id="CP058561">
    <property type="protein sequence ID" value="QUH30467.1"/>
    <property type="molecule type" value="Genomic_DNA"/>
</dbReference>
<dbReference type="UniPathway" id="UPA00079"/>
<dbReference type="SFLD" id="SFLDF00009">
    <property type="entry name" value="o-succinylbenzoate_synthase"/>
    <property type="match status" value="1"/>
</dbReference>
<dbReference type="PANTHER" id="PTHR48073">
    <property type="entry name" value="O-SUCCINYLBENZOATE SYNTHASE-RELATED"/>
    <property type="match status" value="1"/>
</dbReference>
<proteinExistence type="predicted"/>
<evidence type="ECO:0000256" key="1">
    <source>
        <dbReference type="ARBA" id="ARBA00001968"/>
    </source>
</evidence>
<sequence>MKIKRVELFKIHLDIKFIFTSSKSSLNKRETIVIKITDYNGNHGYGEVVAFNKPFYTDETIDSSLHILENDYIDRLLNLQIDDPLEIHEIIDNKYPMTIAAIEAALIDLFCRTNNIKAMDYLFDREVLKEKIKGGIALGDMEYKALYYNIKKYSNEGYERFKLKIKPKTSLPKIIKIVHDFPELRFLLDANRSFTIDDIKELKIYDSMNFICIEEPIGYKKMKELAWLQKQLITPICLDESIMNTKGLKKAISLKAIKMLNIKCSRLGGIYYTKEAIKICRAKGIHFWMGSMVESSIGKMIQVNLAFLQDNCMEGDISSTSRYFSEDLISPPLEFHKSYYDLSSSISFGYEVSMDRLKKYTTYYNKKEV</sequence>
<gene>
    <name evidence="8" type="primary">menC</name>
    <name evidence="8" type="ORF">HYG85_16750</name>
</gene>
<dbReference type="UniPathway" id="UPA01057">
    <property type="reaction ID" value="UER00165"/>
</dbReference>
<dbReference type="GO" id="GO:0043748">
    <property type="term" value="F:O-succinylbenzoate synthase activity"/>
    <property type="evidence" value="ECO:0007669"/>
    <property type="project" value="UniProtKB-EC"/>
</dbReference>
<dbReference type="GO" id="GO:0046872">
    <property type="term" value="F:metal ion binding"/>
    <property type="evidence" value="ECO:0007669"/>
    <property type="project" value="UniProtKB-KW"/>
</dbReference>
<reference evidence="8 9" key="1">
    <citation type="submission" date="2020-07" db="EMBL/GenBank/DDBJ databases">
        <title>Vallitalea guaymasensis genome.</title>
        <authorList>
            <person name="Postec A."/>
        </authorList>
    </citation>
    <scope>NUCLEOTIDE SEQUENCE [LARGE SCALE GENOMIC DNA]</scope>
    <source>
        <strain evidence="8 9">Ra1766G1</strain>
    </source>
</reference>
<dbReference type="NCBIfam" id="TIGR01928">
    <property type="entry name" value="menC_lowGC_arch"/>
    <property type="match status" value="1"/>
</dbReference>
<dbReference type="Gene3D" id="3.20.20.120">
    <property type="entry name" value="Enolase-like C-terminal domain"/>
    <property type="match status" value="1"/>
</dbReference>
<dbReference type="Proteomes" id="UP000677305">
    <property type="component" value="Chromosome"/>
</dbReference>
<evidence type="ECO:0000256" key="2">
    <source>
        <dbReference type="ARBA" id="ARBA00022723"/>
    </source>
</evidence>
<dbReference type="AlphaFoldDB" id="A0A8J8MCJ5"/>
<keyword evidence="2" id="KW-0479">Metal-binding</keyword>
<dbReference type="InterPro" id="IPR029065">
    <property type="entry name" value="Enolase_C-like"/>
</dbReference>
<feature type="domain" description="Mandelate racemase/muconate lactonizing enzyme C-terminal" evidence="7">
    <location>
        <begin position="143"/>
        <end position="235"/>
    </location>
</feature>
<accession>A0A8J8MCJ5</accession>
<evidence type="ECO:0000259" key="7">
    <source>
        <dbReference type="SMART" id="SM00922"/>
    </source>
</evidence>